<reference evidence="1 2" key="1">
    <citation type="submission" date="2019-10" db="EMBL/GenBank/DDBJ databases">
        <title>Whole genome shotgun sequence of Acrocarpospora macrocephala NBRC 16266.</title>
        <authorList>
            <person name="Ichikawa N."/>
            <person name="Kimura A."/>
            <person name="Kitahashi Y."/>
            <person name="Komaki H."/>
            <person name="Oguchi A."/>
        </authorList>
    </citation>
    <scope>NUCLEOTIDE SEQUENCE [LARGE SCALE GENOMIC DNA]</scope>
    <source>
        <strain evidence="1 2">NBRC 16266</strain>
    </source>
</reference>
<dbReference type="AlphaFoldDB" id="A0A5M3WI11"/>
<keyword evidence="2" id="KW-1185">Reference proteome</keyword>
<evidence type="ECO:0000313" key="2">
    <source>
        <dbReference type="Proteomes" id="UP000331127"/>
    </source>
</evidence>
<accession>A0A5M3WI11</accession>
<name>A0A5M3WI11_9ACTN</name>
<organism evidence="1 2">
    <name type="scientific">Acrocarpospora macrocephala</name>
    <dbReference type="NCBI Taxonomy" id="150177"/>
    <lineage>
        <taxon>Bacteria</taxon>
        <taxon>Bacillati</taxon>
        <taxon>Actinomycetota</taxon>
        <taxon>Actinomycetes</taxon>
        <taxon>Streptosporangiales</taxon>
        <taxon>Streptosporangiaceae</taxon>
        <taxon>Acrocarpospora</taxon>
    </lineage>
</organism>
<evidence type="ECO:0000313" key="1">
    <source>
        <dbReference type="EMBL" id="GES06761.1"/>
    </source>
</evidence>
<protein>
    <submittedName>
        <fullName evidence="1">Uncharacterized protein</fullName>
    </submittedName>
</protein>
<comment type="caution">
    <text evidence="1">The sequence shown here is derived from an EMBL/GenBank/DDBJ whole genome shotgun (WGS) entry which is preliminary data.</text>
</comment>
<sequence>MASVVDGVFHPGQHQLYTRRGTVVSMSAQPIEEDPQDPQVILRGLPVRERPEFLRQYRQAVEAARDDLASYTALKRLLHRWHLTVIATNRPGYYDAIQEAKEGAGATTPLDEAIADELARRR</sequence>
<dbReference type="EMBL" id="BLAE01000004">
    <property type="protein sequence ID" value="GES06761.1"/>
    <property type="molecule type" value="Genomic_DNA"/>
</dbReference>
<dbReference type="InterPro" id="IPR046214">
    <property type="entry name" value="DUF6247"/>
</dbReference>
<dbReference type="Proteomes" id="UP000331127">
    <property type="component" value="Unassembled WGS sequence"/>
</dbReference>
<proteinExistence type="predicted"/>
<dbReference type="Pfam" id="PF19760">
    <property type="entry name" value="DUF6247"/>
    <property type="match status" value="1"/>
</dbReference>
<gene>
    <name evidence="1" type="ORF">Amac_003560</name>
</gene>